<organism evidence="1 2">
    <name type="scientific">Microvirga flocculans</name>
    <dbReference type="NCBI Taxonomy" id="217168"/>
    <lineage>
        <taxon>Bacteria</taxon>
        <taxon>Pseudomonadati</taxon>
        <taxon>Pseudomonadota</taxon>
        <taxon>Alphaproteobacteria</taxon>
        <taxon>Hyphomicrobiales</taxon>
        <taxon>Methylobacteriaceae</taxon>
        <taxon>Microvirga</taxon>
    </lineage>
</organism>
<dbReference type="AlphaFoldDB" id="A0A7W6ID63"/>
<dbReference type="InterPro" id="IPR009273">
    <property type="entry name" value="DUF930"/>
</dbReference>
<comment type="caution">
    <text evidence="1">The sequence shown here is derived from an EMBL/GenBank/DDBJ whole genome shotgun (WGS) entry which is preliminary data.</text>
</comment>
<proteinExistence type="predicted"/>
<accession>A0A7W6ID63</accession>
<dbReference type="Pfam" id="PF06059">
    <property type="entry name" value="DUF930"/>
    <property type="match status" value="1"/>
</dbReference>
<gene>
    <name evidence="1" type="ORF">GGR34_000298</name>
</gene>
<dbReference type="Proteomes" id="UP000519439">
    <property type="component" value="Unassembled WGS sequence"/>
</dbReference>
<evidence type="ECO:0000313" key="2">
    <source>
        <dbReference type="Proteomes" id="UP000519439"/>
    </source>
</evidence>
<dbReference type="RefSeq" id="WP_161634618.1">
    <property type="nucleotide sequence ID" value="NZ_JACIDC010000001.1"/>
</dbReference>
<keyword evidence="2" id="KW-1185">Reference proteome</keyword>
<name>A0A7W6ID63_9HYPH</name>
<evidence type="ECO:0008006" key="3">
    <source>
        <dbReference type="Google" id="ProtNLM"/>
    </source>
</evidence>
<protein>
    <recommendedName>
        <fullName evidence="3">DUF930 domain-containing protein</fullName>
    </recommendedName>
</protein>
<evidence type="ECO:0000313" key="1">
    <source>
        <dbReference type="EMBL" id="MBB4038669.1"/>
    </source>
</evidence>
<reference evidence="1 2" key="1">
    <citation type="submission" date="2020-08" db="EMBL/GenBank/DDBJ databases">
        <title>Genomic Encyclopedia of Type Strains, Phase IV (KMG-IV): sequencing the most valuable type-strain genomes for metagenomic binning, comparative biology and taxonomic classification.</title>
        <authorList>
            <person name="Goeker M."/>
        </authorList>
    </citation>
    <scope>NUCLEOTIDE SEQUENCE [LARGE SCALE GENOMIC DNA]</scope>
    <source>
        <strain evidence="1 2">DSM 15743</strain>
    </source>
</reference>
<sequence>MLPLFEEETRLEQLCDLEAMAQIAALRLFLPDRVVAYAKADTRIVGDTLIADGAAFRSKRLWYGLSFTCGLSANRQAVESFAFTLGSEIPQRLWEKYNLPDPSLDSD</sequence>
<dbReference type="EMBL" id="JACIDC010000001">
    <property type="protein sequence ID" value="MBB4038669.1"/>
    <property type="molecule type" value="Genomic_DNA"/>
</dbReference>